<evidence type="ECO:0000256" key="2">
    <source>
        <dbReference type="ARBA" id="ARBA00022670"/>
    </source>
</evidence>
<gene>
    <name evidence="9" type="ORF">NTJ_03438</name>
</gene>
<evidence type="ECO:0000256" key="8">
    <source>
        <dbReference type="SAM" id="MobiDB-lite"/>
    </source>
</evidence>
<evidence type="ECO:0000256" key="1">
    <source>
        <dbReference type="ARBA" id="ARBA00022438"/>
    </source>
</evidence>
<evidence type="ECO:0000256" key="4">
    <source>
        <dbReference type="ARBA" id="ARBA00034725"/>
    </source>
</evidence>
<evidence type="ECO:0000313" key="9">
    <source>
        <dbReference type="EMBL" id="BES90630.1"/>
    </source>
</evidence>
<protein>
    <recommendedName>
        <fullName evidence="5">Actin maturation protease</fullName>
    </recommendedName>
    <alternativeName>
        <fullName evidence="6">Actin aminopeptidase ACTMAP</fullName>
    </alternativeName>
</protein>
<dbReference type="Proteomes" id="UP001307889">
    <property type="component" value="Chromosome 2"/>
</dbReference>
<dbReference type="Pfam" id="PF21646">
    <property type="entry name" value="ACTMAP-like_C"/>
    <property type="match status" value="1"/>
</dbReference>
<evidence type="ECO:0000256" key="6">
    <source>
        <dbReference type="ARBA" id="ARBA00034908"/>
    </source>
</evidence>
<name>A0ABN7AID4_9HEMI</name>
<reference evidence="9 10" key="1">
    <citation type="submission" date="2023-09" db="EMBL/GenBank/DDBJ databases">
        <title>Nesidiocoris tenuis whole genome shotgun sequence.</title>
        <authorList>
            <person name="Shibata T."/>
            <person name="Shimoda M."/>
            <person name="Kobayashi T."/>
            <person name="Uehara T."/>
        </authorList>
    </citation>
    <scope>NUCLEOTIDE SEQUENCE [LARGE SCALE GENOMIC DNA]</scope>
    <source>
        <strain evidence="9 10">Japan</strain>
    </source>
</reference>
<feature type="region of interest" description="Disordered" evidence="8">
    <location>
        <begin position="1"/>
        <end position="59"/>
    </location>
</feature>
<proteinExistence type="inferred from homology"/>
<evidence type="ECO:0000256" key="7">
    <source>
        <dbReference type="ARBA" id="ARBA00049041"/>
    </source>
</evidence>
<keyword evidence="10" id="KW-1185">Reference proteome</keyword>
<dbReference type="InterPro" id="IPR040043">
    <property type="entry name" value="ACTMAP"/>
</dbReference>
<evidence type="ECO:0000313" key="10">
    <source>
        <dbReference type="Proteomes" id="UP001307889"/>
    </source>
</evidence>
<dbReference type="EMBL" id="AP028910">
    <property type="protein sequence ID" value="BES90630.1"/>
    <property type="molecule type" value="Genomic_DNA"/>
</dbReference>
<dbReference type="PANTHER" id="PTHR28631">
    <property type="entry name" value="UPF0692 PROTEIN C19ORF54"/>
    <property type="match status" value="1"/>
</dbReference>
<keyword evidence="3" id="KW-0378">Hydrolase</keyword>
<keyword evidence="1" id="KW-0031">Aminopeptidase</keyword>
<comment type="similarity">
    <text evidence="4">Belongs to the ACTMAP family.</text>
</comment>
<sequence>MKLANSSSIDAPADEVSHRQTTCCGNPSLSSGPSGKPPPPPPFPPQTSSSQNKFDVSAPRKIPNHVTPLLRAVFKRCRHYYFEGKISDTPVLDENCILRYINVDTEFQRGPTCGIVALKMIASLICDVETDSILRAAQDRSFTHRGEMFCAKNMFELAKDVVGSEACQVEFHENIFPSNEAQVWELLAQNVIFLVPYDVDKDNSPGCFGGKKAHWAALTGLAKINVERFVFGFQGKSAHTAAWPLSDLSRSNSQLHEFDPAAACTECVHETFALNLKGHAISFKFSEDTKIKCIYGIRI</sequence>
<organism evidence="9 10">
    <name type="scientific">Nesidiocoris tenuis</name>
    <dbReference type="NCBI Taxonomy" id="355587"/>
    <lineage>
        <taxon>Eukaryota</taxon>
        <taxon>Metazoa</taxon>
        <taxon>Ecdysozoa</taxon>
        <taxon>Arthropoda</taxon>
        <taxon>Hexapoda</taxon>
        <taxon>Insecta</taxon>
        <taxon>Pterygota</taxon>
        <taxon>Neoptera</taxon>
        <taxon>Paraneoptera</taxon>
        <taxon>Hemiptera</taxon>
        <taxon>Heteroptera</taxon>
        <taxon>Panheteroptera</taxon>
        <taxon>Cimicomorpha</taxon>
        <taxon>Miridae</taxon>
        <taxon>Dicyphina</taxon>
        <taxon>Nesidiocoris</taxon>
    </lineage>
</organism>
<keyword evidence="2" id="KW-0645">Protease</keyword>
<evidence type="ECO:0000256" key="5">
    <source>
        <dbReference type="ARBA" id="ARBA00034848"/>
    </source>
</evidence>
<feature type="compositionally biased region" description="Pro residues" evidence="8">
    <location>
        <begin position="35"/>
        <end position="45"/>
    </location>
</feature>
<comment type="catalytic activity">
    <reaction evidence="7">
        <text>N-terminal N(alpha)-acetyl-L-cysteinyl-L-aspartyl-[protein] + H2O = N-terminal L-aspartyl-[protein] + N-acetyl-L-cysteine</text>
        <dbReference type="Rhea" id="RHEA:74579"/>
        <dbReference type="Rhea" id="RHEA-COMP:12669"/>
        <dbReference type="Rhea" id="RHEA-COMP:18395"/>
        <dbReference type="ChEBI" id="CHEBI:15377"/>
        <dbReference type="ChEBI" id="CHEBI:64720"/>
        <dbReference type="ChEBI" id="CHEBI:78236"/>
        <dbReference type="ChEBI" id="CHEBI:193599"/>
    </reaction>
    <physiologicalReaction direction="left-to-right" evidence="7">
        <dbReference type="Rhea" id="RHEA:74580"/>
    </physiologicalReaction>
</comment>
<accession>A0ABN7AID4</accession>
<dbReference type="PANTHER" id="PTHR28631:SF1">
    <property type="entry name" value="ACTIN MATURATION PROTEASE"/>
    <property type="match status" value="1"/>
</dbReference>
<evidence type="ECO:0000256" key="3">
    <source>
        <dbReference type="ARBA" id="ARBA00022801"/>
    </source>
</evidence>